<dbReference type="InterPro" id="IPR008309">
    <property type="entry name" value="YdbL"/>
</dbReference>
<evidence type="ECO:0000313" key="3">
    <source>
        <dbReference type="Proteomes" id="UP001466893"/>
    </source>
</evidence>
<keyword evidence="1" id="KW-0732">Signal</keyword>
<dbReference type="Proteomes" id="UP001466893">
    <property type="component" value="Chromosome"/>
</dbReference>
<dbReference type="PIRSF" id="PIRSF025560">
    <property type="entry name" value="UCP025560"/>
    <property type="match status" value="1"/>
</dbReference>
<feature type="signal peptide" evidence="1">
    <location>
        <begin position="1"/>
        <end position="21"/>
    </location>
</feature>
<gene>
    <name evidence="2" type="ORF">AAEY27_11005</name>
</gene>
<feature type="chain" id="PRO_5047117982" evidence="1">
    <location>
        <begin position="22"/>
        <end position="107"/>
    </location>
</feature>
<accession>A0ABZ3BB89</accession>
<protein>
    <submittedName>
        <fullName evidence="2">YdbL family protein</fullName>
    </submittedName>
</protein>
<sequence length="107" mass="11790">MKKRVVMALLALSLVSATAQALTLDEARTQGRVGETLNGFIAPISHDQETLALVERINKARTESYQQLADRNNIPVDDVAKMAGQKLVERAKPGEHVQGINGKWLRK</sequence>
<name>A0ABZ3BB89_9ENTR</name>
<dbReference type="Pfam" id="PF07027">
    <property type="entry name" value="DUF1318"/>
    <property type="match status" value="1"/>
</dbReference>
<evidence type="ECO:0000256" key="1">
    <source>
        <dbReference type="SAM" id="SignalP"/>
    </source>
</evidence>
<dbReference type="RefSeq" id="WP_342325545.1">
    <property type="nucleotide sequence ID" value="NZ_CP151800.1"/>
</dbReference>
<organism evidence="2 3">
    <name type="scientific">Kosakonia calanthes</name>
    <dbReference type="NCBI Taxonomy" id="3139408"/>
    <lineage>
        <taxon>Bacteria</taxon>
        <taxon>Pseudomonadati</taxon>
        <taxon>Pseudomonadota</taxon>
        <taxon>Gammaproteobacteria</taxon>
        <taxon>Enterobacterales</taxon>
        <taxon>Enterobacteriaceae</taxon>
        <taxon>Kosakonia</taxon>
    </lineage>
</organism>
<keyword evidence="3" id="KW-1185">Reference proteome</keyword>
<reference evidence="2 3" key="1">
    <citation type="submission" date="2024-04" db="EMBL/GenBank/DDBJ databases">
        <title>Kosakonia calanthae sp. nov., a halophilic bacterium isolated from leaves of Calanthe tiplacata.</title>
        <authorList>
            <person name="Wu P."/>
        </authorList>
    </citation>
    <scope>NUCLEOTIDE SEQUENCE [LARGE SCALE GENOMIC DNA]</scope>
    <source>
        <strain evidence="2 3">BYX6</strain>
    </source>
</reference>
<evidence type="ECO:0000313" key="2">
    <source>
        <dbReference type="EMBL" id="WZW00478.1"/>
    </source>
</evidence>
<dbReference type="EMBL" id="CP151800">
    <property type="protein sequence ID" value="WZW00478.1"/>
    <property type="molecule type" value="Genomic_DNA"/>
</dbReference>
<proteinExistence type="predicted"/>